<keyword evidence="1" id="KW-0812">Transmembrane</keyword>
<feature type="transmembrane region" description="Helical" evidence="1">
    <location>
        <begin position="104"/>
        <end position="122"/>
    </location>
</feature>
<reference evidence="2 3" key="1">
    <citation type="submission" date="2020-08" db="EMBL/GenBank/DDBJ databases">
        <title>Genomic Encyclopedia of Type Strains, Phase IV (KMG-IV): sequencing the most valuable type-strain genomes for metagenomic binning, comparative biology and taxonomic classification.</title>
        <authorList>
            <person name="Goeker M."/>
        </authorList>
    </citation>
    <scope>NUCLEOTIDE SEQUENCE [LARGE SCALE GENOMIC DNA]</scope>
    <source>
        <strain evidence="2 3">DSM 23562</strain>
    </source>
</reference>
<evidence type="ECO:0008006" key="4">
    <source>
        <dbReference type="Google" id="ProtNLM"/>
    </source>
</evidence>
<feature type="transmembrane region" description="Helical" evidence="1">
    <location>
        <begin position="12"/>
        <end position="28"/>
    </location>
</feature>
<feature type="transmembrane region" description="Helical" evidence="1">
    <location>
        <begin position="40"/>
        <end position="59"/>
    </location>
</feature>
<protein>
    <recommendedName>
        <fullName evidence="4">Magnesium citrate secondary transporter</fullName>
    </recommendedName>
</protein>
<gene>
    <name evidence="2" type="ORF">HNQ39_002807</name>
</gene>
<accession>A0A7W9W7A0</accession>
<keyword evidence="1" id="KW-1133">Transmembrane helix</keyword>
<evidence type="ECO:0000313" key="3">
    <source>
        <dbReference type="Proteomes" id="UP000520814"/>
    </source>
</evidence>
<keyword evidence="1" id="KW-0472">Membrane</keyword>
<dbReference type="AlphaFoldDB" id="A0A7W9W7A0"/>
<comment type="caution">
    <text evidence="2">The sequence shown here is derived from an EMBL/GenBank/DDBJ whole genome shotgun (WGS) entry which is preliminary data.</text>
</comment>
<keyword evidence="3" id="KW-1185">Reference proteome</keyword>
<evidence type="ECO:0000313" key="2">
    <source>
        <dbReference type="EMBL" id="MBB6051016.1"/>
    </source>
</evidence>
<proteinExistence type="predicted"/>
<dbReference type="Proteomes" id="UP000520814">
    <property type="component" value="Unassembled WGS sequence"/>
</dbReference>
<sequence>MQARSFGYLRDPLFLVCLVLYFLNRFVGKPLTSGGFLHEHFNDLICVPFWLPILLWLSRKAGLRKTDAPPLLGEVLVPTAGWTVIFELWLPLLSPRFIGDPWDMTWYLVGGMGAYYFWRFTASRGALARAR</sequence>
<dbReference type="EMBL" id="JACHGW010000002">
    <property type="protein sequence ID" value="MBB6051016.1"/>
    <property type="molecule type" value="Genomic_DNA"/>
</dbReference>
<name>A0A7W9W7A0_ARMRO</name>
<feature type="transmembrane region" description="Helical" evidence="1">
    <location>
        <begin position="71"/>
        <end position="92"/>
    </location>
</feature>
<dbReference type="RefSeq" id="WP_184197037.1">
    <property type="nucleotide sequence ID" value="NZ_JACHGW010000002.1"/>
</dbReference>
<evidence type="ECO:0000256" key="1">
    <source>
        <dbReference type="SAM" id="Phobius"/>
    </source>
</evidence>
<organism evidence="2 3">
    <name type="scientific">Armatimonas rosea</name>
    <dbReference type="NCBI Taxonomy" id="685828"/>
    <lineage>
        <taxon>Bacteria</taxon>
        <taxon>Bacillati</taxon>
        <taxon>Armatimonadota</taxon>
        <taxon>Armatimonadia</taxon>
        <taxon>Armatimonadales</taxon>
        <taxon>Armatimonadaceae</taxon>
        <taxon>Armatimonas</taxon>
    </lineage>
</organism>